<keyword evidence="1" id="KW-0238">DNA-binding</keyword>
<evidence type="ECO:0000313" key="1">
    <source>
        <dbReference type="EMBL" id="DAD79651.1"/>
    </source>
</evidence>
<sequence length="60" mass="6934">MDVKFLLTIDSNLRARIKREARKHNISMNEYIAVVLEQFVNIERGRNGASATKSIRSDQE</sequence>
<dbReference type="Pfam" id="PF05534">
    <property type="entry name" value="HicB"/>
    <property type="match status" value="1"/>
</dbReference>
<dbReference type="Gene3D" id="1.10.1220.10">
    <property type="entry name" value="Met repressor-like"/>
    <property type="match status" value="1"/>
</dbReference>
<dbReference type="InterPro" id="IPR008651">
    <property type="entry name" value="Uncharacterised_HicB"/>
</dbReference>
<dbReference type="InterPro" id="IPR013321">
    <property type="entry name" value="Arc_rbn_hlx_hlx"/>
</dbReference>
<dbReference type="SUPFAM" id="SSF47598">
    <property type="entry name" value="Ribbon-helix-helix"/>
    <property type="match status" value="1"/>
</dbReference>
<dbReference type="InterPro" id="IPR010985">
    <property type="entry name" value="Ribbon_hlx_hlx"/>
</dbReference>
<dbReference type="EMBL" id="BK014869">
    <property type="protein sequence ID" value="DAD79651.1"/>
    <property type="molecule type" value="Genomic_DNA"/>
</dbReference>
<protein>
    <submittedName>
        <fullName evidence="1">DNA-binding protein</fullName>
    </submittedName>
</protein>
<proteinExistence type="predicted"/>
<reference evidence="1" key="1">
    <citation type="journal article" date="2021" name="Proc. Natl. Acad. Sci. U.S.A.">
        <title>A Catalog of Tens of Thousands of Viruses from Human Metagenomes Reveals Hidden Associations with Chronic Diseases.</title>
        <authorList>
            <person name="Tisza M.J."/>
            <person name="Buck C.B."/>
        </authorList>
    </citation>
    <scope>NUCLEOTIDE SEQUENCE</scope>
    <source>
        <strain evidence="1">Ct53O25</strain>
    </source>
</reference>
<dbReference type="GO" id="GO:0003677">
    <property type="term" value="F:DNA binding"/>
    <property type="evidence" value="ECO:0007669"/>
    <property type="project" value="UniProtKB-KW"/>
</dbReference>
<name>A0A8S5MCI5_9CAUD</name>
<dbReference type="GO" id="GO:0006355">
    <property type="term" value="P:regulation of DNA-templated transcription"/>
    <property type="evidence" value="ECO:0007669"/>
    <property type="project" value="InterPro"/>
</dbReference>
<accession>A0A8S5MCI5</accession>
<organism evidence="1">
    <name type="scientific">Podoviridae sp. ct53O25</name>
    <dbReference type="NCBI Taxonomy" id="2826539"/>
    <lineage>
        <taxon>Viruses</taxon>
        <taxon>Duplodnaviria</taxon>
        <taxon>Heunggongvirae</taxon>
        <taxon>Uroviricota</taxon>
        <taxon>Caudoviricetes</taxon>
    </lineage>
</organism>